<comment type="caution">
    <text evidence="2">The sequence shown here is derived from an EMBL/GenBank/DDBJ whole genome shotgun (WGS) entry which is preliminary data.</text>
</comment>
<organism evidence="2 3">
    <name type="scientific">Amycolatopsis rhizosphaerae</name>
    <dbReference type="NCBI Taxonomy" id="2053003"/>
    <lineage>
        <taxon>Bacteria</taxon>
        <taxon>Bacillati</taxon>
        <taxon>Actinomycetota</taxon>
        <taxon>Actinomycetes</taxon>
        <taxon>Pseudonocardiales</taxon>
        <taxon>Pseudonocardiaceae</taxon>
        <taxon>Amycolatopsis</taxon>
    </lineage>
</organism>
<gene>
    <name evidence="2" type="ORF">FNH05_26040</name>
</gene>
<dbReference type="Proteomes" id="UP000320011">
    <property type="component" value="Unassembled WGS sequence"/>
</dbReference>
<evidence type="ECO:0000313" key="2">
    <source>
        <dbReference type="EMBL" id="TVT35608.1"/>
    </source>
</evidence>
<feature type="region of interest" description="Disordered" evidence="1">
    <location>
        <begin position="48"/>
        <end position="67"/>
    </location>
</feature>
<proteinExistence type="predicted"/>
<dbReference type="AlphaFoldDB" id="A0A558BGH8"/>
<reference evidence="2 3" key="2">
    <citation type="submission" date="2019-08" db="EMBL/GenBank/DDBJ databases">
        <title>Amycolatopsis acidicola sp. nov., isolated from peat swamp forest soil.</title>
        <authorList>
            <person name="Srisuk N."/>
        </authorList>
    </citation>
    <scope>NUCLEOTIDE SEQUENCE [LARGE SCALE GENOMIC DNA]</scope>
    <source>
        <strain evidence="2 3">TBRC 6029</strain>
    </source>
</reference>
<accession>A0A558BGH8</accession>
<name>A0A558BGH8_9PSEU</name>
<protein>
    <submittedName>
        <fullName evidence="2">Uncharacterized protein</fullName>
    </submittedName>
</protein>
<keyword evidence="3" id="KW-1185">Reference proteome</keyword>
<dbReference type="EMBL" id="VJWX01000327">
    <property type="protein sequence ID" value="TVT35608.1"/>
    <property type="molecule type" value="Genomic_DNA"/>
</dbReference>
<reference evidence="2 3" key="1">
    <citation type="submission" date="2019-07" db="EMBL/GenBank/DDBJ databases">
        <authorList>
            <person name="Duangmal K."/>
            <person name="Teo W.F.A."/>
        </authorList>
    </citation>
    <scope>NUCLEOTIDE SEQUENCE [LARGE SCALE GENOMIC DNA]</scope>
    <source>
        <strain evidence="2 3">TBRC 6029</strain>
    </source>
</reference>
<dbReference type="RefSeq" id="WP_144591350.1">
    <property type="nucleotide sequence ID" value="NZ_VJWX01000327.1"/>
</dbReference>
<evidence type="ECO:0000313" key="3">
    <source>
        <dbReference type="Proteomes" id="UP000320011"/>
    </source>
</evidence>
<sequence>MGEVLVASAPPAPGSCWGATQVVSTATAGRTLVKVVVSESCHGEIACDDSDDESCTDGQEHPAASTPDMVAAGSNTLSMNSCGWVHRANLVFVLQVIGFLVTPSPVVHVGQPYSKAGVSRLGAGTPSGSTSR</sequence>
<evidence type="ECO:0000256" key="1">
    <source>
        <dbReference type="SAM" id="MobiDB-lite"/>
    </source>
</evidence>